<gene>
    <name evidence="5" type="ORF">MJA45_27205</name>
</gene>
<dbReference type="EMBL" id="CP130318">
    <property type="protein sequence ID" value="WNQ11245.1"/>
    <property type="molecule type" value="Genomic_DNA"/>
</dbReference>
<evidence type="ECO:0000256" key="3">
    <source>
        <dbReference type="SAM" id="Phobius"/>
    </source>
</evidence>
<evidence type="ECO:0000313" key="5">
    <source>
        <dbReference type="EMBL" id="WNQ11245.1"/>
    </source>
</evidence>
<dbReference type="GO" id="GO:0016747">
    <property type="term" value="F:acyltransferase activity, transferring groups other than amino-acyl groups"/>
    <property type="evidence" value="ECO:0007669"/>
    <property type="project" value="InterPro"/>
</dbReference>
<evidence type="ECO:0000259" key="4">
    <source>
        <dbReference type="Pfam" id="PF01757"/>
    </source>
</evidence>
<evidence type="ECO:0000256" key="2">
    <source>
        <dbReference type="ARBA" id="ARBA00007400"/>
    </source>
</evidence>
<dbReference type="InterPro" id="IPR002656">
    <property type="entry name" value="Acyl_transf_3_dom"/>
</dbReference>
<reference evidence="5 6" key="1">
    <citation type="submission" date="2022-02" db="EMBL/GenBank/DDBJ databases">
        <title>Paenibacillus sp. MBLB1776 Whole Genome Shotgun Sequencing.</title>
        <authorList>
            <person name="Hwang C.Y."/>
            <person name="Cho E.-S."/>
            <person name="Seo M.-J."/>
        </authorList>
    </citation>
    <scope>NUCLEOTIDE SEQUENCE [LARGE SCALE GENOMIC DNA]</scope>
    <source>
        <strain evidence="5 6">MBLB1776</strain>
    </source>
</reference>
<dbReference type="KEGG" id="paun:MJA45_27205"/>
<keyword evidence="5" id="KW-0012">Acyltransferase</keyword>
<sequence>MELTRNDTKILKGIAIMFMVMLHLFARKEVDGLYVTFPTIHGVPFVYYLGLLGDACPPIYMFVTGYAFYLIMDKAPKGMTRQNLTRIFKLYLNYWVIMAIFVPLGFLFGYGEPFTGGMARFFLDFIGWNNSYNGAWWFLRVYVIIVLASPFLIKLVKKIHPVVLLLLSGAVYFVSYLQKVKGIIQIGGEADHVLLLVALLGITQLSFFVGAVFAKYSLYSRLYAQLGSIRFKNTLCVFGICLLVVFHSIIESAIIAPINGIAFICLFLLMNKSKGIVKVLDFLGHHSTNIWLTHMFFYQTIFVELTFFPKHPVLIFLWLIALCTAVSFPIQKILKVLYKAMDKRPGVSPVQAEQAA</sequence>
<dbReference type="EC" id="2.3.1.-" evidence="5"/>
<keyword evidence="3" id="KW-1133">Transmembrane helix</keyword>
<feature type="transmembrane region" description="Helical" evidence="3">
    <location>
        <begin position="253"/>
        <end position="270"/>
    </location>
</feature>
<name>A0AA96RD95_9BACL</name>
<feature type="transmembrane region" description="Helical" evidence="3">
    <location>
        <begin position="290"/>
        <end position="308"/>
    </location>
</feature>
<feature type="transmembrane region" description="Helical" evidence="3">
    <location>
        <begin position="193"/>
        <end position="218"/>
    </location>
</feature>
<accession>A0AA96RD95</accession>
<feature type="domain" description="Acyltransferase 3" evidence="4">
    <location>
        <begin position="10"/>
        <end position="330"/>
    </location>
</feature>
<organism evidence="5 6">
    <name type="scientific">Paenibacillus aurantius</name>
    <dbReference type="NCBI Taxonomy" id="2918900"/>
    <lineage>
        <taxon>Bacteria</taxon>
        <taxon>Bacillati</taxon>
        <taxon>Bacillota</taxon>
        <taxon>Bacilli</taxon>
        <taxon>Bacillales</taxon>
        <taxon>Paenibacillaceae</taxon>
        <taxon>Paenibacillus</taxon>
    </lineage>
</organism>
<evidence type="ECO:0000313" key="6">
    <source>
        <dbReference type="Proteomes" id="UP001305702"/>
    </source>
</evidence>
<feature type="transmembrane region" description="Helical" evidence="3">
    <location>
        <begin position="9"/>
        <end position="26"/>
    </location>
</feature>
<comment type="similarity">
    <text evidence="2">Belongs to the acyltransferase 3 family.</text>
</comment>
<feature type="transmembrane region" description="Helical" evidence="3">
    <location>
        <begin position="159"/>
        <end position="178"/>
    </location>
</feature>
<feature type="transmembrane region" description="Helical" evidence="3">
    <location>
        <begin position="314"/>
        <end position="334"/>
    </location>
</feature>
<dbReference type="Proteomes" id="UP001305702">
    <property type="component" value="Chromosome"/>
</dbReference>
<keyword evidence="6" id="KW-1185">Reference proteome</keyword>
<comment type="subcellular location">
    <subcellularLocation>
        <location evidence="1">Membrane</location>
    </subcellularLocation>
</comment>
<feature type="transmembrane region" description="Helical" evidence="3">
    <location>
        <begin position="46"/>
        <end position="71"/>
    </location>
</feature>
<dbReference type="AlphaFoldDB" id="A0AA96RD95"/>
<proteinExistence type="inferred from homology"/>
<keyword evidence="3" id="KW-0812">Transmembrane</keyword>
<feature type="transmembrane region" description="Helical" evidence="3">
    <location>
        <begin position="92"/>
        <end position="111"/>
    </location>
</feature>
<evidence type="ECO:0000256" key="1">
    <source>
        <dbReference type="ARBA" id="ARBA00004370"/>
    </source>
</evidence>
<keyword evidence="3" id="KW-0472">Membrane</keyword>
<dbReference type="Pfam" id="PF01757">
    <property type="entry name" value="Acyl_transf_3"/>
    <property type="match status" value="1"/>
</dbReference>
<feature type="transmembrane region" description="Helical" evidence="3">
    <location>
        <begin position="131"/>
        <end position="152"/>
    </location>
</feature>
<feature type="transmembrane region" description="Helical" evidence="3">
    <location>
        <begin position="230"/>
        <end position="247"/>
    </location>
</feature>
<keyword evidence="5" id="KW-0808">Transferase</keyword>
<dbReference type="RefSeq" id="WP_315605021.1">
    <property type="nucleotide sequence ID" value="NZ_CP130318.1"/>
</dbReference>
<protein>
    <submittedName>
        <fullName evidence="5">Acyltransferase</fullName>
        <ecNumber evidence="5">2.3.1.-</ecNumber>
    </submittedName>
</protein>